<keyword evidence="1" id="KW-0812">Transmembrane</keyword>
<keyword evidence="1" id="KW-0472">Membrane</keyword>
<dbReference type="AlphaFoldDB" id="A0A1N6G7Y0"/>
<evidence type="ECO:0000313" key="2">
    <source>
        <dbReference type="EMBL" id="SIO03532.1"/>
    </source>
</evidence>
<dbReference type="EMBL" id="FSRL01000001">
    <property type="protein sequence ID" value="SIO03532.1"/>
    <property type="molecule type" value="Genomic_DNA"/>
</dbReference>
<dbReference type="RefSeq" id="WP_074256309.1">
    <property type="nucleotide sequence ID" value="NZ_FSRL01000001.1"/>
</dbReference>
<dbReference type="Pfam" id="PF09838">
    <property type="entry name" value="DUF2065"/>
    <property type="match status" value="1"/>
</dbReference>
<evidence type="ECO:0000313" key="3">
    <source>
        <dbReference type="Proteomes" id="UP000184932"/>
    </source>
</evidence>
<keyword evidence="3" id="KW-1185">Reference proteome</keyword>
<dbReference type="InterPro" id="IPR019201">
    <property type="entry name" value="DUF2065"/>
</dbReference>
<gene>
    <name evidence="2" type="ORF">SAMN05444002_2268</name>
</gene>
<feature type="transmembrane region" description="Helical" evidence="1">
    <location>
        <begin position="44"/>
        <end position="63"/>
    </location>
</feature>
<reference evidence="3" key="1">
    <citation type="submission" date="2016-11" db="EMBL/GenBank/DDBJ databases">
        <authorList>
            <person name="Varghese N."/>
            <person name="Submissions S."/>
        </authorList>
    </citation>
    <scope>NUCLEOTIDE SEQUENCE [LARGE SCALE GENOMIC DNA]</scope>
    <source>
        <strain evidence="3">DSM 29440</strain>
    </source>
</reference>
<accession>A0A1N6G7Y0</accession>
<evidence type="ECO:0000256" key="1">
    <source>
        <dbReference type="SAM" id="Phobius"/>
    </source>
</evidence>
<dbReference type="OrthoDB" id="9815199at2"/>
<proteinExistence type="predicted"/>
<keyword evidence="1" id="KW-1133">Transmembrane helix</keyword>
<evidence type="ECO:0008006" key="4">
    <source>
        <dbReference type="Google" id="ProtNLM"/>
    </source>
</evidence>
<organism evidence="2 3">
    <name type="scientific">Vannielia litorea</name>
    <dbReference type="NCBI Taxonomy" id="1217970"/>
    <lineage>
        <taxon>Bacteria</taxon>
        <taxon>Pseudomonadati</taxon>
        <taxon>Pseudomonadota</taxon>
        <taxon>Alphaproteobacteria</taxon>
        <taxon>Rhodobacterales</taxon>
        <taxon>Paracoccaceae</taxon>
        <taxon>Vannielia</taxon>
    </lineage>
</organism>
<dbReference type="STRING" id="1217970.SAMN05444002_2268"/>
<protein>
    <recommendedName>
        <fullName evidence="4">DUF2065 domain-containing protein</fullName>
    </recommendedName>
</protein>
<sequence length="64" mass="6702">MALALFALGAICLVEGLVLALAPSLYEDILRWVVSLPLEARRTLGLLALTAGALLLWAAAWLGG</sequence>
<name>A0A1N6G7Y0_9RHOB</name>
<dbReference type="Proteomes" id="UP000184932">
    <property type="component" value="Unassembled WGS sequence"/>
</dbReference>